<evidence type="ECO:0000256" key="4">
    <source>
        <dbReference type="ARBA" id="ARBA00023136"/>
    </source>
</evidence>
<protein>
    <recommendedName>
        <fullName evidence="8">Prenyltransferase</fullName>
    </recommendedName>
</protein>
<evidence type="ECO:0000256" key="3">
    <source>
        <dbReference type="ARBA" id="ARBA00022989"/>
    </source>
</evidence>
<gene>
    <name evidence="6" type="ORF">A3E44_05560</name>
</gene>
<keyword evidence="4 5" id="KW-0472">Membrane</keyword>
<evidence type="ECO:0008006" key="8">
    <source>
        <dbReference type="Google" id="ProtNLM"/>
    </source>
</evidence>
<dbReference type="Proteomes" id="UP000178603">
    <property type="component" value="Unassembled WGS sequence"/>
</dbReference>
<evidence type="ECO:0000256" key="2">
    <source>
        <dbReference type="ARBA" id="ARBA00022692"/>
    </source>
</evidence>
<keyword evidence="3 5" id="KW-1133">Transmembrane helix</keyword>
<sequence length="296" mass="32834">MNTVKGVLLLTRWKEYLLFVLPLTLLGPLLSNRADISVFDYRLYAVLIGNIATVAFAFMLNDVEDAEDDKFITAKLVKNPIASGALTKRTGYLLSMSVALVAFFAFYYIGGPVFWLGSANILLSYLYSSKFVRLKKWPIVDIASHAMMLGSMLILTSFYTYSSSLDTAGYLVAAAFFISSYGQIYNQLRDFIADKKARLKNTSILLGKKNALLLAKLSLVAGIICILIALSKGIIPWWFLIVAPIVAVFSFVFKTDKDLSDRKIEFKIGGVQQPGYFAMNAAILIWFVLSVISSSN</sequence>
<dbReference type="GO" id="GO:0016765">
    <property type="term" value="F:transferase activity, transferring alkyl or aryl (other than methyl) groups"/>
    <property type="evidence" value="ECO:0007669"/>
    <property type="project" value="InterPro"/>
</dbReference>
<evidence type="ECO:0000256" key="5">
    <source>
        <dbReference type="SAM" id="Phobius"/>
    </source>
</evidence>
<dbReference type="Pfam" id="PF01040">
    <property type="entry name" value="UbiA"/>
    <property type="match status" value="1"/>
</dbReference>
<name>A0A1F8ARP9_9BACT</name>
<evidence type="ECO:0000256" key="1">
    <source>
        <dbReference type="ARBA" id="ARBA00004141"/>
    </source>
</evidence>
<dbReference type="EMBL" id="MGGW01000020">
    <property type="protein sequence ID" value="OGM53855.1"/>
    <property type="molecule type" value="Genomic_DNA"/>
</dbReference>
<dbReference type="InterPro" id="IPR044878">
    <property type="entry name" value="UbiA_sf"/>
</dbReference>
<feature type="transmembrane region" description="Helical" evidence="5">
    <location>
        <begin position="98"/>
        <end position="127"/>
    </location>
</feature>
<comment type="subcellular location">
    <subcellularLocation>
        <location evidence="1">Membrane</location>
        <topology evidence="1">Multi-pass membrane protein</topology>
    </subcellularLocation>
</comment>
<accession>A0A1F8ARP9</accession>
<proteinExistence type="predicted"/>
<evidence type="ECO:0000313" key="7">
    <source>
        <dbReference type="Proteomes" id="UP000178603"/>
    </source>
</evidence>
<feature type="transmembrane region" description="Helical" evidence="5">
    <location>
        <begin position="167"/>
        <end position="188"/>
    </location>
</feature>
<feature type="transmembrane region" description="Helical" evidence="5">
    <location>
        <begin position="274"/>
        <end position="293"/>
    </location>
</feature>
<keyword evidence="2 5" id="KW-0812">Transmembrane</keyword>
<dbReference type="Gene3D" id="1.20.120.1780">
    <property type="entry name" value="UbiA prenyltransferase"/>
    <property type="match status" value="1"/>
</dbReference>
<feature type="transmembrane region" description="Helical" evidence="5">
    <location>
        <begin position="209"/>
        <end position="229"/>
    </location>
</feature>
<dbReference type="Gene3D" id="1.10.357.140">
    <property type="entry name" value="UbiA prenyltransferase"/>
    <property type="match status" value="1"/>
</dbReference>
<feature type="transmembrane region" description="Helical" evidence="5">
    <location>
        <begin position="41"/>
        <end position="60"/>
    </location>
</feature>
<feature type="transmembrane region" description="Helical" evidence="5">
    <location>
        <begin position="139"/>
        <end position="161"/>
    </location>
</feature>
<evidence type="ECO:0000313" key="6">
    <source>
        <dbReference type="EMBL" id="OGM53855.1"/>
    </source>
</evidence>
<feature type="transmembrane region" description="Helical" evidence="5">
    <location>
        <begin position="235"/>
        <end position="253"/>
    </location>
</feature>
<organism evidence="6 7">
    <name type="scientific">Candidatus Woesebacteria bacterium RIFCSPHIGHO2_12_FULL_41_24</name>
    <dbReference type="NCBI Taxonomy" id="1802510"/>
    <lineage>
        <taxon>Bacteria</taxon>
        <taxon>Candidatus Woeseibacteriota</taxon>
    </lineage>
</organism>
<feature type="transmembrane region" description="Helical" evidence="5">
    <location>
        <begin position="16"/>
        <end position="34"/>
    </location>
</feature>
<dbReference type="GO" id="GO:0016020">
    <property type="term" value="C:membrane"/>
    <property type="evidence" value="ECO:0007669"/>
    <property type="project" value="UniProtKB-SubCell"/>
</dbReference>
<dbReference type="InterPro" id="IPR000537">
    <property type="entry name" value="UbiA_prenyltransferase"/>
</dbReference>
<dbReference type="AlphaFoldDB" id="A0A1F8ARP9"/>
<comment type="caution">
    <text evidence="6">The sequence shown here is derived from an EMBL/GenBank/DDBJ whole genome shotgun (WGS) entry which is preliminary data.</text>
</comment>
<reference evidence="6 7" key="1">
    <citation type="journal article" date="2016" name="Nat. Commun.">
        <title>Thousands of microbial genomes shed light on interconnected biogeochemical processes in an aquifer system.</title>
        <authorList>
            <person name="Anantharaman K."/>
            <person name="Brown C.T."/>
            <person name="Hug L.A."/>
            <person name="Sharon I."/>
            <person name="Castelle C.J."/>
            <person name="Probst A.J."/>
            <person name="Thomas B.C."/>
            <person name="Singh A."/>
            <person name="Wilkins M.J."/>
            <person name="Karaoz U."/>
            <person name="Brodie E.L."/>
            <person name="Williams K.H."/>
            <person name="Hubbard S.S."/>
            <person name="Banfield J.F."/>
        </authorList>
    </citation>
    <scope>NUCLEOTIDE SEQUENCE [LARGE SCALE GENOMIC DNA]</scope>
</reference>